<name>S8CCQ4_9LAMI</name>
<reference evidence="3 4" key="1">
    <citation type="journal article" date="2013" name="BMC Genomics">
        <title>The miniature genome of a carnivorous plant Genlisea aurea contains a low number of genes and short non-coding sequences.</title>
        <authorList>
            <person name="Leushkin E.V."/>
            <person name="Sutormin R.A."/>
            <person name="Nabieva E.R."/>
            <person name="Penin A.A."/>
            <person name="Kondrashov A.S."/>
            <person name="Logacheva M.D."/>
        </authorList>
    </citation>
    <scope>NUCLEOTIDE SEQUENCE [LARGE SCALE GENOMIC DNA]</scope>
</reference>
<dbReference type="InterPro" id="IPR047173">
    <property type="entry name" value="STRAD_A/B-like"/>
</dbReference>
<evidence type="ECO:0000313" key="4">
    <source>
        <dbReference type="Proteomes" id="UP000015453"/>
    </source>
</evidence>
<dbReference type="PANTHER" id="PTHR48014:SF10">
    <property type="entry name" value="PROTEIN KINASE SUPERFAMILY PROTEIN"/>
    <property type="match status" value="1"/>
</dbReference>
<dbReference type="PROSITE" id="PS50011">
    <property type="entry name" value="PROTEIN_KINASE_DOM"/>
    <property type="match status" value="1"/>
</dbReference>
<sequence length="229" mass="25609">LADPLLPSRLVGIIPLGFLLNQVKEHNEKEFPLRAEDYQLFEEIGEGVRATLSIELCASRMTRSWRSRFSTSRSKETTWTASKREVRAMVLLDHPNILQAHCSFQTSGFETIPISSNLPVGHSQHIVKLAYPDGLEEPAGHRFDIGWGLKSSCVYTWQRTHPQGCKARVRGSVHVRVLHIKIGSWPTSDAGNILIQHDGNVKLADFGVAASLYEAGDRKRNRNTFVGTP</sequence>
<dbReference type="Proteomes" id="UP000015453">
    <property type="component" value="Unassembled WGS sequence"/>
</dbReference>
<dbReference type="InterPro" id="IPR000719">
    <property type="entry name" value="Prot_kinase_dom"/>
</dbReference>
<dbReference type="Gene3D" id="1.10.510.10">
    <property type="entry name" value="Transferase(Phosphotransferase) domain 1"/>
    <property type="match status" value="1"/>
</dbReference>
<dbReference type="InterPro" id="IPR011009">
    <property type="entry name" value="Kinase-like_dom_sf"/>
</dbReference>
<evidence type="ECO:0000313" key="3">
    <source>
        <dbReference type="EMBL" id="EPS62221.1"/>
    </source>
</evidence>
<protein>
    <recommendedName>
        <fullName evidence="2">Protein kinase domain-containing protein</fullName>
    </recommendedName>
</protein>
<comment type="similarity">
    <text evidence="1">Belongs to the protein kinase superfamily. STE Ser/Thr protein kinase family. STE20 subfamily.</text>
</comment>
<dbReference type="GO" id="GO:0043539">
    <property type="term" value="F:protein serine/threonine kinase activator activity"/>
    <property type="evidence" value="ECO:0007669"/>
    <property type="project" value="InterPro"/>
</dbReference>
<dbReference type="PANTHER" id="PTHR48014">
    <property type="entry name" value="SERINE/THREONINE-PROTEIN KINASE FRAY2"/>
    <property type="match status" value="1"/>
</dbReference>
<keyword evidence="4" id="KW-1185">Reference proteome</keyword>
<evidence type="ECO:0000256" key="1">
    <source>
        <dbReference type="ARBA" id="ARBA00008874"/>
    </source>
</evidence>
<accession>S8CCQ4</accession>
<organism evidence="3 4">
    <name type="scientific">Genlisea aurea</name>
    <dbReference type="NCBI Taxonomy" id="192259"/>
    <lineage>
        <taxon>Eukaryota</taxon>
        <taxon>Viridiplantae</taxon>
        <taxon>Streptophyta</taxon>
        <taxon>Embryophyta</taxon>
        <taxon>Tracheophyta</taxon>
        <taxon>Spermatophyta</taxon>
        <taxon>Magnoliopsida</taxon>
        <taxon>eudicotyledons</taxon>
        <taxon>Gunneridae</taxon>
        <taxon>Pentapetalae</taxon>
        <taxon>asterids</taxon>
        <taxon>lamiids</taxon>
        <taxon>Lamiales</taxon>
        <taxon>Lentibulariaceae</taxon>
        <taxon>Genlisea</taxon>
    </lineage>
</organism>
<dbReference type="GO" id="GO:0005524">
    <property type="term" value="F:ATP binding"/>
    <property type="evidence" value="ECO:0007669"/>
    <property type="project" value="InterPro"/>
</dbReference>
<gene>
    <name evidence="3" type="ORF">M569_12571</name>
</gene>
<proteinExistence type="inferred from homology"/>
<dbReference type="SUPFAM" id="SSF56112">
    <property type="entry name" value="Protein kinase-like (PK-like)"/>
    <property type="match status" value="2"/>
</dbReference>
<evidence type="ECO:0000259" key="2">
    <source>
        <dbReference type="PROSITE" id="PS50011"/>
    </source>
</evidence>
<dbReference type="GO" id="GO:0004672">
    <property type="term" value="F:protein kinase activity"/>
    <property type="evidence" value="ECO:0007669"/>
    <property type="project" value="InterPro"/>
</dbReference>
<feature type="domain" description="Protein kinase" evidence="2">
    <location>
        <begin position="38"/>
        <end position="229"/>
    </location>
</feature>
<comment type="caution">
    <text evidence="3">The sequence shown here is derived from an EMBL/GenBank/DDBJ whole genome shotgun (WGS) entry which is preliminary data.</text>
</comment>
<feature type="non-terminal residue" evidence="3">
    <location>
        <position position="1"/>
    </location>
</feature>
<dbReference type="Gene3D" id="3.30.200.20">
    <property type="entry name" value="Phosphorylase Kinase, domain 1"/>
    <property type="match status" value="1"/>
</dbReference>
<dbReference type="EMBL" id="AUSU01006304">
    <property type="protein sequence ID" value="EPS62221.1"/>
    <property type="molecule type" value="Genomic_DNA"/>
</dbReference>
<dbReference type="AlphaFoldDB" id="S8CCQ4"/>